<evidence type="ECO:0000256" key="1">
    <source>
        <dbReference type="SAM" id="MobiDB-lite"/>
    </source>
</evidence>
<feature type="compositionally biased region" description="Polar residues" evidence="1">
    <location>
        <begin position="1"/>
        <end position="22"/>
    </location>
</feature>
<gene>
    <name evidence="2" type="ORF">CDAR_190811</name>
</gene>
<proteinExistence type="predicted"/>
<evidence type="ECO:0000313" key="3">
    <source>
        <dbReference type="Proteomes" id="UP001054837"/>
    </source>
</evidence>
<comment type="caution">
    <text evidence="2">The sequence shown here is derived from an EMBL/GenBank/DDBJ whole genome shotgun (WGS) entry which is preliminary data.</text>
</comment>
<feature type="region of interest" description="Disordered" evidence="1">
    <location>
        <begin position="1"/>
        <end position="24"/>
    </location>
</feature>
<reference evidence="2 3" key="1">
    <citation type="submission" date="2021-06" db="EMBL/GenBank/DDBJ databases">
        <title>Caerostris darwini draft genome.</title>
        <authorList>
            <person name="Kono N."/>
            <person name="Arakawa K."/>
        </authorList>
    </citation>
    <scope>NUCLEOTIDE SEQUENCE [LARGE SCALE GENOMIC DNA]</scope>
</reference>
<protein>
    <submittedName>
        <fullName evidence="2">Uncharacterized protein</fullName>
    </submittedName>
</protein>
<dbReference type="EMBL" id="BPLQ01012752">
    <property type="protein sequence ID" value="GIY67556.1"/>
    <property type="molecule type" value="Genomic_DNA"/>
</dbReference>
<dbReference type="Proteomes" id="UP001054837">
    <property type="component" value="Unassembled WGS sequence"/>
</dbReference>
<sequence length="76" mass="8642">MATDAMRTSVQKNTHNSKNLKTTPKAGLQPKKIMLYLVELEKAMVYLVGLEKFMLYLVGLEKIMLYLVGLKRDPAI</sequence>
<evidence type="ECO:0000313" key="2">
    <source>
        <dbReference type="EMBL" id="GIY67556.1"/>
    </source>
</evidence>
<accession>A0AAV4VBR4</accession>
<name>A0AAV4VBR4_9ARAC</name>
<organism evidence="2 3">
    <name type="scientific">Caerostris darwini</name>
    <dbReference type="NCBI Taxonomy" id="1538125"/>
    <lineage>
        <taxon>Eukaryota</taxon>
        <taxon>Metazoa</taxon>
        <taxon>Ecdysozoa</taxon>
        <taxon>Arthropoda</taxon>
        <taxon>Chelicerata</taxon>
        <taxon>Arachnida</taxon>
        <taxon>Araneae</taxon>
        <taxon>Araneomorphae</taxon>
        <taxon>Entelegynae</taxon>
        <taxon>Araneoidea</taxon>
        <taxon>Araneidae</taxon>
        <taxon>Caerostris</taxon>
    </lineage>
</organism>
<dbReference type="AlphaFoldDB" id="A0AAV4VBR4"/>
<keyword evidence="3" id="KW-1185">Reference proteome</keyword>